<keyword evidence="10" id="KW-0472">Membrane</keyword>
<evidence type="ECO:0000256" key="5">
    <source>
        <dbReference type="ARBA" id="ARBA00022741"/>
    </source>
</evidence>
<evidence type="ECO:0000256" key="3">
    <source>
        <dbReference type="ARBA" id="ARBA00022553"/>
    </source>
</evidence>
<dbReference type="PANTHER" id="PTHR24421">
    <property type="entry name" value="NITRATE/NITRITE SENSOR PROTEIN NARX-RELATED"/>
    <property type="match status" value="1"/>
</dbReference>
<dbReference type="PROSITE" id="PS50109">
    <property type="entry name" value="HIS_KIN"/>
    <property type="match status" value="1"/>
</dbReference>
<dbReference type="CDD" id="cd16917">
    <property type="entry name" value="HATPase_UhpB-NarQ-NarX-like"/>
    <property type="match status" value="1"/>
</dbReference>
<evidence type="ECO:0000313" key="13">
    <source>
        <dbReference type="EMBL" id="RZS75119.1"/>
    </source>
</evidence>
<dbReference type="Pfam" id="PF02518">
    <property type="entry name" value="HATPase_c"/>
    <property type="match status" value="1"/>
</dbReference>
<keyword evidence="10" id="KW-0812">Transmembrane</keyword>
<feature type="transmembrane region" description="Helical" evidence="10">
    <location>
        <begin position="507"/>
        <end position="527"/>
    </location>
</feature>
<dbReference type="SUPFAM" id="SSF48452">
    <property type="entry name" value="TPR-like"/>
    <property type="match status" value="2"/>
</dbReference>
<evidence type="ECO:0000256" key="2">
    <source>
        <dbReference type="ARBA" id="ARBA00012438"/>
    </source>
</evidence>
<dbReference type="OrthoDB" id="1523646at2"/>
<dbReference type="Proteomes" id="UP000293874">
    <property type="component" value="Unassembled WGS sequence"/>
</dbReference>
<evidence type="ECO:0000256" key="8">
    <source>
        <dbReference type="ARBA" id="ARBA00023012"/>
    </source>
</evidence>
<organism evidence="13 14">
    <name type="scientific">Pseudobacter ginsenosidimutans</name>
    <dbReference type="NCBI Taxonomy" id="661488"/>
    <lineage>
        <taxon>Bacteria</taxon>
        <taxon>Pseudomonadati</taxon>
        <taxon>Bacteroidota</taxon>
        <taxon>Chitinophagia</taxon>
        <taxon>Chitinophagales</taxon>
        <taxon>Chitinophagaceae</taxon>
        <taxon>Pseudobacter</taxon>
    </lineage>
</organism>
<keyword evidence="8" id="KW-0902">Two-component regulatory system</keyword>
<dbReference type="GO" id="GO:0046983">
    <property type="term" value="F:protein dimerization activity"/>
    <property type="evidence" value="ECO:0007669"/>
    <property type="project" value="InterPro"/>
</dbReference>
<keyword evidence="4" id="KW-0808">Transferase</keyword>
<dbReference type="GO" id="GO:0005524">
    <property type="term" value="F:ATP binding"/>
    <property type="evidence" value="ECO:0007669"/>
    <property type="project" value="UniProtKB-KW"/>
</dbReference>
<feature type="coiled-coil region" evidence="9">
    <location>
        <begin position="427"/>
        <end position="487"/>
    </location>
</feature>
<keyword evidence="10" id="KW-1133">Transmembrane helix</keyword>
<feature type="domain" description="Histidine kinase" evidence="12">
    <location>
        <begin position="552"/>
        <end position="743"/>
    </location>
</feature>
<dbReference type="Gene3D" id="1.25.40.10">
    <property type="entry name" value="Tetratricopeptide repeat domain"/>
    <property type="match status" value="2"/>
</dbReference>
<dbReference type="InterPro" id="IPR005467">
    <property type="entry name" value="His_kinase_dom"/>
</dbReference>
<gene>
    <name evidence="13" type="ORF">EV199_0980</name>
</gene>
<evidence type="ECO:0000313" key="14">
    <source>
        <dbReference type="Proteomes" id="UP000293874"/>
    </source>
</evidence>
<dbReference type="Pfam" id="PF13181">
    <property type="entry name" value="TPR_8"/>
    <property type="match status" value="1"/>
</dbReference>
<reference evidence="13 14" key="1">
    <citation type="submission" date="2019-02" db="EMBL/GenBank/DDBJ databases">
        <title>Genomic Encyclopedia of Type Strains, Phase IV (KMG-IV): sequencing the most valuable type-strain genomes for metagenomic binning, comparative biology and taxonomic classification.</title>
        <authorList>
            <person name="Goeker M."/>
        </authorList>
    </citation>
    <scope>NUCLEOTIDE SEQUENCE [LARGE SCALE GENOMIC DNA]</scope>
    <source>
        <strain evidence="13 14">DSM 18116</strain>
    </source>
</reference>
<dbReference type="Pfam" id="PF07730">
    <property type="entry name" value="HisKA_3"/>
    <property type="match status" value="1"/>
</dbReference>
<sequence length="744" mass="84495">MATTKPYTLKPTLLCCLLLCISLFSGAQTTEPASGLESRIRLLLAEADSLKYAARYQQAIQRTGSALQLSRENGKQYQEALSLLKLADIHYRRSEFHLLGKYDSAALKIGLHTKDNFITALSCYQLGVYFMSMDQHAMALQLFNQSLDTKFGTENSTYTGMVYNDIGVLHGKLGRLDNQIHWLLKALSIQEQWQEETAIAQICNNLAVAYNDAGDRLTALPYGKRAVDLRRQLNDVAGAATSANNLSLIYLRLDSLDNALHYQRVGLQYAEQSGLESRMAECYINMALLMNRQKKNPDALVYEKKAIELLQKTGNNEMLARRQIAAAILSKATGDTAQALQFYKEAFELSTRLNNKANIRDVYLNRTILYKDYKDFYNAYENYKKYILYRDSIINQETLVKISDAQAKYETEKKDNEIKQLATARRIQELETEKQKALAAGNALLAQQRQNEINLLSQSQELQEIKIAKQEEDLEKKNLTVQNQQQALLLAKQQKDLQDAALRKSNLMTNAIIAGVLLLLVITWFLFNRYKLTRKIKEQRVLLAVRNDIAKNLHDDIGSSLSNIHILNELAKKNALKPDLASEYLNKAGEDIQRVSENLNDIVWNINPRYDDLQQLFIRMKRYAADMLDGKNINYTFNFPDDVNHISMSMERRRDFYLIFKEAINNLTKYSQATEAMVSISTDGGKLSMQVSDNGVGFDNTKTVHGNGLANMQQRAGFWNDTLTIRSIPGKGTSINLEMHLTGT</sequence>
<dbReference type="SUPFAM" id="SSF55874">
    <property type="entry name" value="ATPase domain of HSP90 chaperone/DNA topoisomerase II/histidine kinase"/>
    <property type="match status" value="1"/>
</dbReference>
<keyword evidence="7" id="KW-0067">ATP-binding</keyword>
<comment type="caution">
    <text evidence="13">The sequence shown here is derived from an EMBL/GenBank/DDBJ whole genome shotgun (WGS) entry which is preliminary data.</text>
</comment>
<evidence type="ECO:0000256" key="7">
    <source>
        <dbReference type="ARBA" id="ARBA00022840"/>
    </source>
</evidence>
<keyword evidence="3" id="KW-0597">Phosphoprotein</keyword>
<dbReference type="SMART" id="SM00028">
    <property type="entry name" value="TPR"/>
    <property type="match status" value="7"/>
</dbReference>
<dbReference type="RefSeq" id="WP_130539519.1">
    <property type="nucleotide sequence ID" value="NZ_CP042431.1"/>
</dbReference>
<keyword evidence="5" id="KW-0547">Nucleotide-binding</keyword>
<dbReference type="InterPro" id="IPR036890">
    <property type="entry name" value="HATPase_C_sf"/>
</dbReference>
<feature type="chain" id="PRO_5020533163" description="histidine kinase" evidence="11">
    <location>
        <begin position="28"/>
        <end position="744"/>
    </location>
</feature>
<dbReference type="Gene3D" id="3.30.565.10">
    <property type="entry name" value="Histidine kinase-like ATPase, C-terminal domain"/>
    <property type="match status" value="1"/>
</dbReference>
<dbReference type="PANTHER" id="PTHR24421:SF10">
    <property type="entry name" value="NITRATE_NITRITE SENSOR PROTEIN NARQ"/>
    <property type="match status" value="1"/>
</dbReference>
<evidence type="ECO:0000256" key="11">
    <source>
        <dbReference type="SAM" id="SignalP"/>
    </source>
</evidence>
<keyword evidence="14" id="KW-1185">Reference proteome</keyword>
<keyword evidence="11" id="KW-0732">Signal</keyword>
<protein>
    <recommendedName>
        <fullName evidence="2">histidine kinase</fullName>
        <ecNumber evidence="2">2.7.13.3</ecNumber>
    </recommendedName>
</protein>
<evidence type="ECO:0000256" key="10">
    <source>
        <dbReference type="SAM" id="Phobius"/>
    </source>
</evidence>
<comment type="catalytic activity">
    <reaction evidence="1">
        <text>ATP + protein L-histidine = ADP + protein N-phospho-L-histidine.</text>
        <dbReference type="EC" id="2.7.13.3"/>
    </reaction>
</comment>
<dbReference type="Gene3D" id="1.20.5.1930">
    <property type="match status" value="1"/>
</dbReference>
<evidence type="ECO:0000256" key="6">
    <source>
        <dbReference type="ARBA" id="ARBA00022777"/>
    </source>
</evidence>
<dbReference type="GO" id="GO:0016020">
    <property type="term" value="C:membrane"/>
    <property type="evidence" value="ECO:0007669"/>
    <property type="project" value="InterPro"/>
</dbReference>
<evidence type="ECO:0000256" key="1">
    <source>
        <dbReference type="ARBA" id="ARBA00000085"/>
    </source>
</evidence>
<evidence type="ECO:0000256" key="9">
    <source>
        <dbReference type="SAM" id="Coils"/>
    </source>
</evidence>
<evidence type="ECO:0000259" key="12">
    <source>
        <dbReference type="PROSITE" id="PS50109"/>
    </source>
</evidence>
<dbReference type="GO" id="GO:0000155">
    <property type="term" value="F:phosphorelay sensor kinase activity"/>
    <property type="evidence" value="ECO:0007669"/>
    <property type="project" value="InterPro"/>
</dbReference>
<keyword evidence="9" id="KW-0175">Coiled coil</keyword>
<dbReference type="EMBL" id="SGXA01000001">
    <property type="protein sequence ID" value="RZS75119.1"/>
    <property type="molecule type" value="Genomic_DNA"/>
</dbReference>
<dbReference type="InterPro" id="IPR003594">
    <property type="entry name" value="HATPase_dom"/>
</dbReference>
<dbReference type="InterPro" id="IPR050482">
    <property type="entry name" value="Sensor_HK_TwoCompSys"/>
</dbReference>
<keyword evidence="6" id="KW-0418">Kinase</keyword>
<proteinExistence type="predicted"/>
<name>A0A4Q7N2K5_9BACT</name>
<accession>A0A4Q7N2K5</accession>
<feature type="signal peptide" evidence="11">
    <location>
        <begin position="1"/>
        <end position="27"/>
    </location>
</feature>
<evidence type="ECO:0000256" key="4">
    <source>
        <dbReference type="ARBA" id="ARBA00022679"/>
    </source>
</evidence>
<dbReference type="InterPro" id="IPR011712">
    <property type="entry name" value="Sig_transdc_His_kin_sub3_dim/P"/>
</dbReference>
<dbReference type="EC" id="2.7.13.3" evidence="2"/>
<dbReference type="AlphaFoldDB" id="A0A4Q7N2K5"/>
<dbReference type="Pfam" id="PF13374">
    <property type="entry name" value="TPR_10"/>
    <property type="match status" value="1"/>
</dbReference>
<dbReference type="InterPro" id="IPR011990">
    <property type="entry name" value="TPR-like_helical_dom_sf"/>
</dbReference>
<dbReference type="InterPro" id="IPR019734">
    <property type="entry name" value="TPR_rpt"/>
</dbReference>